<evidence type="ECO:0000313" key="4">
    <source>
        <dbReference type="Proteomes" id="UP000271241"/>
    </source>
</evidence>
<feature type="compositionally biased region" description="Low complexity" evidence="1">
    <location>
        <begin position="68"/>
        <end position="80"/>
    </location>
</feature>
<evidence type="ECO:0000256" key="2">
    <source>
        <dbReference type="SAM" id="Phobius"/>
    </source>
</evidence>
<reference evidence="4" key="1">
    <citation type="journal article" date="2018" name="Nat. Microbiol.">
        <title>Leveraging single-cell genomics to expand the fungal tree of life.</title>
        <authorList>
            <person name="Ahrendt S.R."/>
            <person name="Quandt C.A."/>
            <person name="Ciobanu D."/>
            <person name="Clum A."/>
            <person name="Salamov A."/>
            <person name="Andreopoulos B."/>
            <person name="Cheng J.F."/>
            <person name="Woyke T."/>
            <person name="Pelin A."/>
            <person name="Henrissat B."/>
            <person name="Reynolds N.K."/>
            <person name="Benny G.L."/>
            <person name="Smith M.E."/>
            <person name="James T.Y."/>
            <person name="Grigoriev I.V."/>
        </authorList>
    </citation>
    <scope>NUCLEOTIDE SEQUENCE [LARGE SCALE GENOMIC DNA]</scope>
    <source>
        <strain evidence="4">RSA 1356</strain>
    </source>
</reference>
<keyword evidence="2" id="KW-1133">Transmembrane helix</keyword>
<organism evidence="3 4">
    <name type="scientific">Thamnocephalis sphaerospora</name>
    <dbReference type="NCBI Taxonomy" id="78915"/>
    <lineage>
        <taxon>Eukaryota</taxon>
        <taxon>Fungi</taxon>
        <taxon>Fungi incertae sedis</taxon>
        <taxon>Zoopagomycota</taxon>
        <taxon>Zoopagomycotina</taxon>
        <taxon>Zoopagomycetes</taxon>
        <taxon>Zoopagales</taxon>
        <taxon>Sigmoideomycetaceae</taxon>
        <taxon>Thamnocephalis</taxon>
    </lineage>
</organism>
<dbReference type="Proteomes" id="UP000271241">
    <property type="component" value="Unassembled WGS sequence"/>
</dbReference>
<feature type="compositionally biased region" description="Pro residues" evidence="1">
    <location>
        <begin position="101"/>
        <end position="114"/>
    </location>
</feature>
<feature type="transmembrane region" description="Helical" evidence="2">
    <location>
        <begin position="209"/>
        <end position="228"/>
    </location>
</feature>
<sequence>MSVYVEEDCQAVFPSFGHDWAQRRSELETSGVMIDMPLAYSHSKAQSGRQTEMEDGGKLYKPFETGIPSGVSLPSSSSSKHLVKAADGDGDGDGGGTGEAAPPPPTSSEFPPLPTQDGSTASVPELPVANESYAQAAKHGKDSESESNAGSDHGDNGRAKHRRKRSRGNILPKDNRVGAAKTWFGVGLLAAVVGRMVEARHNTCCNGQYLFMGGLVTAVISGASWLWLRQRGRGHINNGS</sequence>
<protein>
    <submittedName>
        <fullName evidence="3">Uncharacterized protein</fullName>
    </submittedName>
</protein>
<keyword evidence="2" id="KW-0812">Transmembrane</keyword>
<evidence type="ECO:0000313" key="3">
    <source>
        <dbReference type="EMBL" id="RKP05780.1"/>
    </source>
</evidence>
<accession>A0A4P9XKJ5</accession>
<dbReference type="OrthoDB" id="5598717at2759"/>
<feature type="region of interest" description="Disordered" evidence="1">
    <location>
        <begin position="43"/>
        <end position="172"/>
    </location>
</feature>
<name>A0A4P9XKJ5_9FUNG</name>
<evidence type="ECO:0000256" key="1">
    <source>
        <dbReference type="SAM" id="MobiDB-lite"/>
    </source>
</evidence>
<keyword evidence="4" id="KW-1185">Reference proteome</keyword>
<proteinExistence type="predicted"/>
<keyword evidence="2" id="KW-0472">Membrane</keyword>
<gene>
    <name evidence="3" type="ORF">THASP1DRAFT_25781</name>
</gene>
<dbReference type="AlphaFoldDB" id="A0A4P9XKJ5"/>
<dbReference type="EMBL" id="KZ993034">
    <property type="protein sequence ID" value="RKP05780.1"/>
    <property type="molecule type" value="Genomic_DNA"/>
</dbReference>